<dbReference type="HAMAP" id="MF_00311">
    <property type="entry name" value="ATP_synth_E_arch"/>
    <property type="match status" value="1"/>
</dbReference>
<comment type="similarity">
    <text evidence="1 6">Belongs to the V-ATPase E subunit family.</text>
</comment>
<evidence type="ECO:0000256" key="2">
    <source>
        <dbReference type="ARBA" id="ARBA00022448"/>
    </source>
</evidence>
<dbReference type="Proteomes" id="UP001056429">
    <property type="component" value="Unassembled WGS sequence"/>
</dbReference>
<keyword evidence="2 6" id="KW-0813">Transport</keyword>
<sequence length="198" mass="22739">MANLEKLTNKIVEEAKIEADRILKEAEEEKSKLISSMEKKGNKEKELILEKAKREAELRRGRVVSNAKLKIRNDKLEAKQGILDKVFEKSVMELNLLDGKSKIEFIKKTINEIDLAGDEEIILSNDIIEVFEKEHLEEMNEKLKSSGKKGELKVCKEDRNLKGGFIISKNGIELNWSFQAIVENLREELESEILAILF</sequence>
<dbReference type="GO" id="GO:0005524">
    <property type="term" value="F:ATP binding"/>
    <property type="evidence" value="ECO:0007669"/>
    <property type="project" value="UniProtKB-UniRule"/>
</dbReference>
<name>A0A9J6P276_9CLOT</name>
<keyword evidence="3 6" id="KW-0375">Hydrogen ion transport</keyword>
<dbReference type="SUPFAM" id="SSF81573">
    <property type="entry name" value="F1F0 ATP synthase subunit B, membrane domain"/>
    <property type="match status" value="1"/>
</dbReference>
<dbReference type="Pfam" id="PF01991">
    <property type="entry name" value="vATP-synt_E"/>
    <property type="match status" value="1"/>
</dbReference>
<reference evidence="8" key="2">
    <citation type="submission" date="2021-04" db="EMBL/GenBank/DDBJ databases">
        <authorList>
            <person name="Dong X."/>
        </authorList>
    </citation>
    <scope>NUCLEOTIDE SEQUENCE</scope>
    <source>
        <strain evidence="8">ZWT</strain>
    </source>
</reference>
<dbReference type="Gene3D" id="3.30.2320.30">
    <property type="entry name" value="ATP synthase, E subunit, C-terminal"/>
    <property type="match status" value="1"/>
</dbReference>
<keyword evidence="9" id="KW-1185">Reference proteome</keyword>
<dbReference type="GO" id="GO:0033178">
    <property type="term" value="C:proton-transporting two-sector ATPase complex, catalytic domain"/>
    <property type="evidence" value="ECO:0007669"/>
    <property type="project" value="InterPro"/>
</dbReference>
<keyword evidence="5 6" id="KW-0066">ATP synthesis</keyword>
<feature type="coiled-coil region" evidence="7">
    <location>
        <begin position="9"/>
        <end position="43"/>
    </location>
</feature>
<evidence type="ECO:0000313" key="8">
    <source>
        <dbReference type="EMBL" id="MCM1990619.1"/>
    </source>
</evidence>
<evidence type="ECO:0000256" key="7">
    <source>
        <dbReference type="SAM" id="Coils"/>
    </source>
</evidence>
<dbReference type="RefSeq" id="WP_250859693.1">
    <property type="nucleotide sequence ID" value="NZ_JAGSOJ010000002.1"/>
</dbReference>
<protein>
    <recommendedName>
        <fullName evidence="6">V-type proton ATPase subunit E</fullName>
    </recommendedName>
    <alternativeName>
        <fullName evidence="6">V-ATPase subunit E</fullName>
    </alternativeName>
</protein>
<evidence type="ECO:0000256" key="4">
    <source>
        <dbReference type="ARBA" id="ARBA00023065"/>
    </source>
</evidence>
<evidence type="ECO:0000256" key="5">
    <source>
        <dbReference type="ARBA" id="ARBA00023310"/>
    </source>
</evidence>
<evidence type="ECO:0000256" key="1">
    <source>
        <dbReference type="ARBA" id="ARBA00005901"/>
    </source>
</evidence>
<evidence type="ECO:0000313" key="9">
    <source>
        <dbReference type="Proteomes" id="UP001056429"/>
    </source>
</evidence>
<comment type="function">
    <text evidence="6">Produces ATP from ADP in the presence of a proton gradient across the membrane.</text>
</comment>
<evidence type="ECO:0000256" key="6">
    <source>
        <dbReference type="HAMAP-Rule" id="MF_00311"/>
    </source>
</evidence>
<dbReference type="InterPro" id="IPR038495">
    <property type="entry name" value="ATPase_E_C"/>
</dbReference>
<dbReference type="Gene3D" id="1.20.5.620">
    <property type="entry name" value="F1F0 ATP synthase subunit B, membrane domain"/>
    <property type="match status" value="1"/>
</dbReference>
<gene>
    <name evidence="6" type="primary">atpE</name>
    <name evidence="8" type="ORF">KDK92_12875</name>
</gene>
<keyword evidence="4 6" id="KW-0406">Ion transport</keyword>
<accession>A0A9J6P276</accession>
<proteinExistence type="inferred from homology"/>
<evidence type="ECO:0000256" key="3">
    <source>
        <dbReference type="ARBA" id="ARBA00022781"/>
    </source>
</evidence>
<dbReference type="AlphaFoldDB" id="A0A9J6P276"/>
<dbReference type="InterPro" id="IPR002842">
    <property type="entry name" value="ATPase_V1_Esu"/>
</dbReference>
<dbReference type="InterPro" id="IPR028987">
    <property type="entry name" value="ATP_synth_B-like_membr_sf"/>
</dbReference>
<keyword evidence="7" id="KW-0175">Coiled coil</keyword>
<dbReference type="EMBL" id="JAGSOJ010000002">
    <property type="protein sequence ID" value="MCM1990619.1"/>
    <property type="molecule type" value="Genomic_DNA"/>
</dbReference>
<dbReference type="GO" id="GO:0046961">
    <property type="term" value="F:proton-transporting ATPase activity, rotational mechanism"/>
    <property type="evidence" value="ECO:0007669"/>
    <property type="project" value="InterPro"/>
</dbReference>
<dbReference type="GO" id="GO:0042777">
    <property type="term" value="P:proton motive force-driven plasma membrane ATP synthesis"/>
    <property type="evidence" value="ECO:0007669"/>
    <property type="project" value="UniProtKB-UniRule"/>
</dbReference>
<organism evidence="8 9">
    <name type="scientific">Oceanirhabdus seepicola</name>
    <dbReference type="NCBI Taxonomy" id="2828781"/>
    <lineage>
        <taxon>Bacteria</taxon>
        <taxon>Bacillati</taxon>
        <taxon>Bacillota</taxon>
        <taxon>Clostridia</taxon>
        <taxon>Eubacteriales</taxon>
        <taxon>Clostridiaceae</taxon>
        <taxon>Oceanirhabdus</taxon>
    </lineage>
</organism>
<dbReference type="GO" id="GO:0046933">
    <property type="term" value="F:proton-transporting ATP synthase activity, rotational mechanism"/>
    <property type="evidence" value="ECO:0007669"/>
    <property type="project" value="UniProtKB-UniRule"/>
</dbReference>
<reference evidence="8" key="1">
    <citation type="journal article" date="2021" name="mSystems">
        <title>Bacteria and Archaea Synergistically Convert Glycine Betaine to Biogenic Methane in the Formosa Cold Seep of the South China Sea.</title>
        <authorList>
            <person name="Li L."/>
            <person name="Zhang W."/>
            <person name="Zhang S."/>
            <person name="Song L."/>
            <person name="Sun Q."/>
            <person name="Zhang H."/>
            <person name="Xiang H."/>
            <person name="Dong X."/>
        </authorList>
    </citation>
    <scope>NUCLEOTIDE SEQUENCE</scope>
    <source>
        <strain evidence="8">ZWT</strain>
    </source>
</reference>
<comment type="caution">
    <text evidence="8">The sequence shown here is derived from an EMBL/GenBank/DDBJ whole genome shotgun (WGS) entry which is preliminary data.</text>
</comment>
<dbReference type="SUPFAM" id="SSF160527">
    <property type="entry name" value="V-type ATPase subunit E-like"/>
    <property type="match status" value="1"/>
</dbReference>